<dbReference type="EMBL" id="KF901087">
    <property type="protein sequence ID" value="AIF17599.1"/>
    <property type="molecule type" value="Genomic_DNA"/>
</dbReference>
<proteinExistence type="predicted"/>
<keyword evidence="1" id="KW-1133">Transmembrane helix</keyword>
<evidence type="ECO:0008006" key="3">
    <source>
        <dbReference type="Google" id="ProtNLM"/>
    </source>
</evidence>
<sequence>MLTMKRIILFFIFTAIFTVVYGGSAVTSEPTEEEIEEIMSFFEEIIDTIDGIGIFVHNTTIALPMFIPGFGVAWGLFSAYSTGFAYSAIAASNAQVAQLNPLAVLLTPFGLMEMASYSLAMSRSTLLAKDVFQKNWNQIKSDKLIILIEIGIVVALLLIGGIVEMWMIETAQGMNG</sequence>
<feature type="transmembrane region" description="Helical" evidence="1">
    <location>
        <begin position="65"/>
        <end position="89"/>
    </location>
</feature>
<dbReference type="AlphaFoldDB" id="A0A075HP10"/>
<evidence type="ECO:0000256" key="1">
    <source>
        <dbReference type="SAM" id="Phobius"/>
    </source>
</evidence>
<feature type="transmembrane region" description="Helical" evidence="1">
    <location>
        <begin position="144"/>
        <end position="168"/>
    </location>
</feature>
<evidence type="ECO:0000313" key="2">
    <source>
        <dbReference type="EMBL" id="AIF17599.1"/>
    </source>
</evidence>
<protein>
    <recommendedName>
        <fullName evidence="3">Stage II sporulation protein M</fullName>
    </recommendedName>
</protein>
<keyword evidence="1" id="KW-0812">Transmembrane</keyword>
<feature type="transmembrane region" description="Helical" evidence="1">
    <location>
        <begin position="101"/>
        <end position="120"/>
    </location>
</feature>
<name>A0A075HP10_9ARCH</name>
<keyword evidence="1" id="KW-0472">Membrane</keyword>
<organism evidence="2">
    <name type="scientific">uncultured marine thaumarchaeote KM3_78_D03</name>
    <dbReference type="NCBI Taxonomy" id="1456290"/>
    <lineage>
        <taxon>Archaea</taxon>
        <taxon>Nitrososphaerota</taxon>
        <taxon>environmental samples</taxon>
    </lineage>
</organism>
<reference evidence="2" key="1">
    <citation type="journal article" date="2014" name="Genome Biol. Evol.">
        <title>Pangenome evidence for extensive interdomain horizontal transfer affecting lineage core and shell genes in uncultured planktonic thaumarchaeota and euryarchaeota.</title>
        <authorList>
            <person name="Deschamps P."/>
            <person name="Zivanovic Y."/>
            <person name="Moreira D."/>
            <person name="Rodriguez-Valera F."/>
            <person name="Lopez-Garcia P."/>
        </authorList>
    </citation>
    <scope>NUCLEOTIDE SEQUENCE</scope>
</reference>
<accession>A0A075HP10</accession>